<name>A0ABV1VM96_9ACTN</name>
<dbReference type="Proteomes" id="UP001490330">
    <property type="component" value="Unassembled WGS sequence"/>
</dbReference>
<dbReference type="EMBL" id="JBEPCV010000034">
    <property type="protein sequence ID" value="MER6907616.1"/>
    <property type="molecule type" value="Genomic_DNA"/>
</dbReference>
<protein>
    <submittedName>
        <fullName evidence="2">NAD(P)H-binding protein</fullName>
    </submittedName>
</protein>
<dbReference type="RefSeq" id="WP_350724044.1">
    <property type="nucleotide sequence ID" value="NZ_JBEPCO010000050.1"/>
</dbReference>
<keyword evidence="3" id="KW-1185">Reference proteome</keyword>
<dbReference type="InterPro" id="IPR051606">
    <property type="entry name" value="Polyketide_Oxido-like"/>
</dbReference>
<dbReference type="InterPro" id="IPR036291">
    <property type="entry name" value="NAD(P)-bd_dom_sf"/>
</dbReference>
<feature type="domain" description="NAD(P)-binding" evidence="1">
    <location>
        <begin position="7"/>
        <end position="198"/>
    </location>
</feature>
<dbReference type="Pfam" id="PF13460">
    <property type="entry name" value="NAD_binding_10"/>
    <property type="match status" value="1"/>
</dbReference>
<dbReference type="SUPFAM" id="SSF51735">
    <property type="entry name" value="NAD(P)-binding Rossmann-fold domains"/>
    <property type="match status" value="1"/>
</dbReference>
<dbReference type="PANTHER" id="PTHR43355">
    <property type="entry name" value="FLAVIN REDUCTASE (NADPH)"/>
    <property type="match status" value="1"/>
</dbReference>
<accession>A0ABV1VM96</accession>
<organism evidence="2 3">
    <name type="scientific">Streptomyces flaveolus</name>
    <dbReference type="NCBI Taxonomy" id="67297"/>
    <lineage>
        <taxon>Bacteria</taxon>
        <taxon>Bacillati</taxon>
        <taxon>Actinomycetota</taxon>
        <taxon>Actinomycetes</taxon>
        <taxon>Kitasatosporales</taxon>
        <taxon>Streptomycetaceae</taxon>
        <taxon>Streptomyces</taxon>
    </lineage>
</organism>
<evidence type="ECO:0000313" key="2">
    <source>
        <dbReference type="EMBL" id="MER6907616.1"/>
    </source>
</evidence>
<sequence length="225" mass="23915">MRIAILGATGGTGYETVAQTLAAGHTITALVRDGAALRPDGDRLEVIVGDALDAGCVDAVVKDQDAVFMSLGLSASGSASEVVTVCTVGAQHVLAAMDRHGVRRLVAMSTHGVNDSNDGSPYVRSLWRSMGERLKDKETMETVIRASTVDWTIIRAPRISEQPPRGDYQVGERLRIEPEDSVSRVGVASFVLSELTAPAHVGQVLTIREEAQPRLRPGLAGPRAH</sequence>
<comment type="caution">
    <text evidence="2">The sequence shown here is derived from an EMBL/GenBank/DDBJ whole genome shotgun (WGS) entry which is preliminary data.</text>
</comment>
<evidence type="ECO:0000259" key="1">
    <source>
        <dbReference type="Pfam" id="PF13460"/>
    </source>
</evidence>
<reference evidence="2 3" key="1">
    <citation type="submission" date="2024-06" db="EMBL/GenBank/DDBJ databases">
        <title>The Natural Products Discovery Center: Release of the First 8490 Sequenced Strains for Exploring Actinobacteria Biosynthetic Diversity.</title>
        <authorList>
            <person name="Kalkreuter E."/>
            <person name="Kautsar S.A."/>
            <person name="Yang D."/>
            <person name="Bader C.D."/>
            <person name="Teijaro C.N."/>
            <person name="Fluegel L."/>
            <person name="Davis C.M."/>
            <person name="Simpson J.R."/>
            <person name="Lauterbach L."/>
            <person name="Steele A.D."/>
            <person name="Gui C."/>
            <person name="Meng S."/>
            <person name="Li G."/>
            <person name="Viehrig K."/>
            <person name="Ye F."/>
            <person name="Su P."/>
            <person name="Kiefer A.F."/>
            <person name="Nichols A."/>
            <person name="Cepeda A.J."/>
            <person name="Yan W."/>
            <person name="Fan B."/>
            <person name="Jiang Y."/>
            <person name="Adhikari A."/>
            <person name="Zheng C.-J."/>
            <person name="Schuster L."/>
            <person name="Cowan T.M."/>
            <person name="Smanski M.J."/>
            <person name="Chevrette M.G."/>
            <person name="De Carvalho L.P.S."/>
            <person name="Shen B."/>
        </authorList>
    </citation>
    <scope>NUCLEOTIDE SEQUENCE [LARGE SCALE GENOMIC DNA]</scope>
    <source>
        <strain evidence="2 3">NPDC000632</strain>
    </source>
</reference>
<evidence type="ECO:0000313" key="3">
    <source>
        <dbReference type="Proteomes" id="UP001490330"/>
    </source>
</evidence>
<proteinExistence type="predicted"/>
<gene>
    <name evidence="2" type="ORF">ABT322_28600</name>
</gene>
<dbReference type="PANTHER" id="PTHR43355:SF2">
    <property type="entry name" value="FLAVIN REDUCTASE (NADPH)"/>
    <property type="match status" value="1"/>
</dbReference>
<dbReference type="Gene3D" id="3.40.50.720">
    <property type="entry name" value="NAD(P)-binding Rossmann-like Domain"/>
    <property type="match status" value="1"/>
</dbReference>
<dbReference type="InterPro" id="IPR016040">
    <property type="entry name" value="NAD(P)-bd_dom"/>
</dbReference>